<evidence type="ECO:0000313" key="3">
    <source>
        <dbReference type="Proteomes" id="UP000031675"/>
    </source>
</evidence>
<proteinExistence type="predicted"/>
<sequence>MQRNGLGLNADPNGPFHGPLAHAYACAVHIQVANDAPWNHPAGCSCCSPEQKRAGLREDWGIESPDGWRQQTESLISDRDSNFPASVLLELRRVSSQAIQQPIDPGVWRDGIAQMCWQHGLDEAAYRQSVDLAGLILHYEQRFAADGLLPPGGIVPSIKAWDFGRGANMARWGVQCGYADMHTSQWYAVQASEQARRHYATWADFSAAYILGRCLHFDNGEFGHWYTAPLEVHHLMMSHPQSPWLHLPFRI</sequence>
<evidence type="ECO:0000313" key="2">
    <source>
        <dbReference type="EMBL" id="KIH97887.1"/>
    </source>
</evidence>
<dbReference type="EMBL" id="JROO01000031">
    <property type="protein sequence ID" value="KIH97887.1"/>
    <property type="molecule type" value="Genomic_DNA"/>
</dbReference>
<keyword evidence="3" id="KW-1185">Reference proteome</keyword>
<dbReference type="AlphaFoldDB" id="A0A0C2JLZ0"/>
<protein>
    <recommendedName>
        <fullName evidence="1">DUF1266 domain-containing protein</fullName>
    </recommendedName>
</protein>
<dbReference type="RefSeq" id="WP_040274652.1">
    <property type="nucleotide sequence ID" value="NZ_JROO01000031.1"/>
</dbReference>
<reference evidence="3" key="1">
    <citation type="journal article" date="2015" name="Chem. Biol.">
        <title>Structure, bioactivity, and resistance mechanism of streptomonomicin, an unusual lasso Peptide from an understudied halophilic actinomycete.</title>
        <authorList>
            <person name="Metelev M."/>
            <person name="Tietz J.I."/>
            <person name="Melby J.O."/>
            <person name="Blair P.M."/>
            <person name="Zhu L."/>
            <person name="Livnat I."/>
            <person name="Severinov K."/>
            <person name="Mitchell D.A."/>
        </authorList>
    </citation>
    <scope>NUCLEOTIDE SEQUENCE [LARGE SCALE GENOMIC DNA]</scope>
    <source>
        <strain evidence="3">YIM 90003</strain>
    </source>
</reference>
<comment type="caution">
    <text evidence="2">The sequence shown here is derived from an EMBL/GenBank/DDBJ whole genome shotgun (WGS) entry which is preliminary data.</text>
</comment>
<dbReference type="Pfam" id="PF06889">
    <property type="entry name" value="DUF1266"/>
    <property type="match status" value="1"/>
</dbReference>
<organism evidence="2 3">
    <name type="scientific">Streptomonospora alba</name>
    <dbReference type="NCBI Taxonomy" id="183763"/>
    <lineage>
        <taxon>Bacteria</taxon>
        <taxon>Bacillati</taxon>
        <taxon>Actinomycetota</taxon>
        <taxon>Actinomycetes</taxon>
        <taxon>Streptosporangiales</taxon>
        <taxon>Nocardiopsidaceae</taxon>
        <taxon>Streptomonospora</taxon>
    </lineage>
</organism>
<evidence type="ECO:0000259" key="1">
    <source>
        <dbReference type="Pfam" id="PF06889"/>
    </source>
</evidence>
<name>A0A0C2JLZ0_9ACTN</name>
<dbReference type="STRING" id="183763.LP52_16205"/>
<feature type="domain" description="DUF1266" evidence="1">
    <location>
        <begin position="56"/>
        <end position="249"/>
    </location>
</feature>
<dbReference type="InterPro" id="IPR009677">
    <property type="entry name" value="DUF1266"/>
</dbReference>
<dbReference type="Proteomes" id="UP000031675">
    <property type="component" value="Unassembled WGS sequence"/>
</dbReference>
<gene>
    <name evidence="2" type="ORF">LP52_16205</name>
</gene>
<accession>A0A0C2JLZ0</accession>